<dbReference type="Proteomes" id="UP000807504">
    <property type="component" value="Unassembled WGS sequence"/>
</dbReference>
<evidence type="ECO:0000313" key="2">
    <source>
        <dbReference type="EMBL" id="KAF8773353.1"/>
    </source>
</evidence>
<dbReference type="EMBL" id="JABXBU010002227">
    <property type="protein sequence ID" value="KAF8773353.1"/>
    <property type="molecule type" value="Genomic_DNA"/>
</dbReference>
<protein>
    <submittedName>
        <fullName evidence="2">Uncharacterized protein</fullName>
    </submittedName>
</protein>
<sequence>MFQPMNRSRPQTPSPSGIVSDGLSLGCSGLKSPFKSPPGKIMDDPNWFGYNRLGDTARKMFLLVVFACIALAQAVILILAVATLAATAPFVPIEEIHKPLPYSFGYKIKDKHGEHIVKKQVMALASLAGLEAAKFLGSALASESPALFAKPVLASLEAPKLFAADLAAKSAFLGAPFAVGGLPLGGPTVYAEPLLGGAITGYDSRFGA</sequence>
<name>A0A8T0EH69_ARGBR</name>
<feature type="transmembrane region" description="Helical" evidence="1">
    <location>
        <begin position="61"/>
        <end position="86"/>
    </location>
</feature>
<dbReference type="AlphaFoldDB" id="A0A8T0EH69"/>
<accession>A0A8T0EH69</accession>
<comment type="caution">
    <text evidence="2">The sequence shown here is derived from an EMBL/GenBank/DDBJ whole genome shotgun (WGS) entry which is preliminary data.</text>
</comment>
<keyword evidence="1" id="KW-0472">Membrane</keyword>
<evidence type="ECO:0000256" key="1">
    <source>
        <dbReference type="SAM" id="Phobius"/>
    </source>
</evidence>
<keyword evidence="1" id="KW-1133">Transmembrane helix</keyword>
<reference evidence="2" key="2">
    <citation type="submission" date="2020-06" db="EMBL/GenBank/DDBJ databases">
        <authorList>
            <person name="Sheffer M."/>
        </authorList>
    </citation>
    <scope>NUCLEOTIDE SEQUENCE</scope>
</reference>
<gene>
    <name evidence="2" type="ORF">HNY73_016024</name>
</gene>
<organism evidence="2 3">
    <name type="scientific">Argiope bruennichi</name>
    <name type="common">Wasp spider</name>
    <name type="synonym">Aranea bruennichi</name>
    <dbReference type="NCBI Taxonomy" id="94029"/>
    <lineage>
        <taxon>Eukaryota</taxon>
        <taxon>Metazoa</taxon>
        <taxon>Ecdysozoa</taxon>
        <taxon>Arthropoda</taxon>
        <taxon>Chelicerata</taxon>
        <taxon>Arachnida</taxon>
        <taxon>Araneae</taxon>
        <taxon>Araneomorphae</taxon>
        <taxon>Entelegynae</taxon>
        <taxon>Araneoidea</taxon>
        <taxon>Araneidae</taxon>
        <taxon>Argiope</taxon>
    </lineage>
</organism>
<keyword evidence="1" id="KW-0812">Transmembrane</keyword>
<evidence type="ECO:0000313" key="3">
    <source>
        <dbReference type="Proteomes" id="UP000807504"/>
    </source>
</evidence>
<keyword evidence="3" id="KW-1185">Reference proteome</keyword>
<reference evidence="2" key="1">
    <citation type="journal article" date="2020" name="bioRxiv">
        <title>Chromosome-level reference genome of the European wasp spider Argiope bruennichi: a resource for studies on range expansion and evolutionary adaptation.</title>
        <authorList>
            <person name="Sheffer M.M."/>
            <person name="Hoppe A."/>
            <person name="Krehenwinkel H."/>
            <person name="Uhl G."/>
            <person name="Kuss A.W."/>
            <person name="Jensen L."/>
            <person name="Jensen C."/>
            <person name="Gillespie R.G."/>
            <person name="Hoff K.J."/>
            <person name="Prost S."/>
        </authorList>
    </citation>
    <scope>NUCLEOTIDE SEQUENCE</scope>
</reference>
<proteinExistence type="predicted"/>